<protein>
    <submittedName>
        <fullName evidence="1 2">Uncharacterized protein</fullName>
    </submittedName>
</protein>
<reference evidence="1 3" key="2">
    <citation type="journal article" date="2018" name="Plant J.">
        <title>The Physcomitrella patens chromosome-scale assembly reveals moss genome structure and evolution.</title>
        <authorList>
            <person name="Lang D."/>
            <person name="Ullrich K.K."/>
            <person name="Murat F."/>
            <person name="Fuchs J."/>
            <person name="Jenkins J."/>
            <person name="Haas F.B."/>
            <person name="Piednoel M."/>
            <person name="Gundlach H."/>
            <person name="Van Bel M."/>
            <person name="Meyberg R."/>
            <person name="Vives C."/>
            <person name="Morata J."/>
            <person name="Symeonidi A."/>
            <person name="Hiss M."/>
            <person name="Muchero W."/>
            <person name="Kamisugi Y."/>
            <person name="Saleh O."/>
            <person name="Blanc G."/>
            <person name="Decker E.L."/>
            <person name="van Gessel N."/>
            <person name="Grimwood J."/>
            <person name="Hayes R.D."/>
            <person name="Graham S.W."/>
            <person name="Gunter L.E."/>
            <person name="McDaniel S.F."/>
            <person name="Hoernstein S.N.W."/>
            <person name="Larsson A."/>
            <person name="Li F.W."/>
            <person name="Perroud P.F."/>
            <person name="Phillips J."/>
            <person name="Ranjan P."/>
            <person name="Rokshar D.S."/>
            <person name="Rothfels C.J."/>
            <person name="Schneider L."/>
            <person name="Shu S."/>
            <person name="Stevenson D.W."/>
            <person name="Thummler F."/>
            <person name="Tillich M."/>
            <person name="Villarreal Aguilar J.C."/>
            <person name="Widiez T."/>
            <person name="Wong G.K."/>
            <person name="Wymore A."/>
            <person name="Zhang Y."/>
            <person name="Zimmer A.D."/>
            <person name="Quatrano R.S."/>
            <person name="Mayer K.F.X."/>
            <person name="Goodstein D."/>
            <person name="Casacuberta J.M."/>
            <person name="Vandepoele K."/>
            <person name="Reski R."/>
            <person name="Cuming A.C."/>
            <person name="Tuskan G.A."/>
            <person name="Maumus F."/>
            <person name="Salse J."/>
            <person name="Schmutz J."/>
            <person name="Rensing S.A."/>
        </authorList>
    </citation>
    <scope>NUCLEOTIDE SEQUENCE [LARGE SCALE GENOMIC DNA]</scope>
    <source>
        <strain evidence="2 3">cv. Gransden 2004</strain>
    </source>
</reference>
<evidence type="ECO:0000313" key="2">
    <source>
        <dbReference type="EnsemblPlants" id="PAC:32925693.CDS.1"/>
    </source>
</evidence>
<dbReference type="Gramene" id="Pp3c7_3869V3.1">
    <property type="protein sequence ID" value="PAC:32925693.CDS.1"/>
    <property type="gene ID" value="Pp3c7_3869"/>
</dbReference>
<dbReference type="AlphaFoldDB" id="A0A2K1KA91"/>
<dbReference type="InParanoid" id="A0A2K1KA91"/>
<dbReference type="EnsemblPlants" id="Pp3c7_3869V3.1">
    <property type="protein sequence ID" value="PAC:32925693.CDS.1"/>
    <property type="gene ID" value="Pp3c7_3869"/>
</dbReference>
<name>A0A2K1KA91_PHYPA</name>
<dbReference type="Proteomes" id="UP000006727">
    <property type="component" value="Chromosome 7"/>
</dbReference>
<gene>
    <name evidence="1" type="ORF">PHYPA_009880</name>
</gene>
<reference evidence="1 3" key="1">
    <citation type="journal article" date="2008" name="Science">
        <title>The Physcomitrella genome reveals evolutionary insights into the conquest of land by plants.</title>
        <authorList>
            <person name="Rensing S."/>
            <person name="Lang D."/>
            <person name="Zimmer A."/>
            <person name="Terry A."/>
            <person name="Salamov A."/>
            <person name="Shapiro H."/>
            <person name="Nishiyama T."/>
            <person name="Perroud P.-F."/>
            <person name="Lindquist E."/>
            <person name="Kamisugi Y."/>
            <person name="Tanahashi T."/>
            <person name="Sakakibara K."/>
            <person name="Fujita T."/>
            <person name="Oishi K."/>
            <person name="Shin-I T."/>
            <person name="Kuroki Y."/>
            <person name="Toyoda A."/>
            <person name="Suzuki Y."/>
            <person name="Hashimoto A."/>
            <person name="Yamaguchi K."/>
            <person name="Sugano A."/>
            <person name="Kohara Y."/>
            <person name="Fujiyama A."/>
            <person name="Anterola A."/>
            <person name="Aoki S."/>
            <person name="Ashton N."/>
            <person name="Barbazuk W.B."/>
            <person name="Barker E."/>
            <person name="Bennetzen J."/>
            <person name="Bezanilla M."/>
            <person name="Blankenship R."/>
            <person name="Cho S.H."/>
            <person name="Dutcher S."/>
            <person name="Estelle M."/>
            <person name="Fawcett J.A."/>
            <person name="Gundlach H."/>
            <person name="Hanada K."/>
            <person name="Heyl A."/>
            <person name="Hicks K.A."/>
            <person name="Hugh J."/>
            <person name="Lohr M."/>
            <person name="Mayer K."/>
            <person name="Melkozernov A."/>
            <person name="Murata T."/>
            <person name="Nelson D."/>
            <person name="Pils B."/>
            <person name="Prigge M."/>
            <person name="Reiss B."/>
            <person name="Renner T."/>
            <person name="Rombauts S."/>
            <person name="Rushton P."/>
            <person name="Sanderfoot A."/>
            <person name="Schween G."/>
            <person name="Shiu S.-H."/>
            <person name="Stueber K."/>
            <person name="Theodoulou F.L."/>
            <person name="Tu H."/>
            <person name="Van de Peer Y."/>
            <person name="Verrier P.J."/>
            <person name="Waters E."/>
            <person name="Wood A."/>
            <person name="Yang L."/>
            <person name="Cove D."/>
            <person name="Cuming A."/>
            <person name="Hasebe M."/>
            <person name="Lucas S."/>
            <person name="Mishler D.B."/>
            <person name="Reski R."/>
            <person name="Grigoriev I."/>
            <person name="Quatrano R.S."/>
            <person name="Boore J.L."/>
        </authorList>
    </citation>
    <scope>NUCLEOTIDE SEQUENCE [LARGE SCALE GENOMIC DNA]</scope>
    <source>
        <strain evidence="2 3">cv. Gransden 2004</strain>
    </source>
</reference>
<proteinExistence type="predicted"/>
<evidence type="ECO:0000313" key="3">
    <source>
        <dbReference type="Proteomes" id="UP000006727"/>
    </source>
</evidence>
<reference evidence="2" key="3">
    <citation type="submission" date="2020-12" db="UniProtKB">
        <authorList>
            <consortium name="EnsemblPlants"/>
        </authorList>
    </citation>
    <scope>IDENTIFICATION</scope>
</reference>
<keyword evidence="3" id="KW-1185">Reference proteome</keyword>
<evidence type="ECO:0000313" key="1">
    <source>
        <dbReference type="EMBL" id="PNR50694.1"/>
    </source>
</evidence>
<dbReference type="EMBL" id="ABEU02000007">
    <property type="protein sequence ID" value="PNR50694.1"/>
    <property type="molecule type" value="Genomic_DNA"/>
</dbReference>
<sequence length="62" mass="6471">MISMFTAIVDVFGNFSGGTSSGGGPESIRTGIFGNLTTDLQGLTSTRNNGYGALPRRSRLLC</sequence>
<organism evidence="1">
    <name type="scientific">Physcomitrium patens</name>
    <name type="common">Spreading-leaved earth moss</name>
    <name type="synonym">Physcomitrella patens</name>
    <dbReference type="NCBI Taxonomy" id="3218"/>
    <lineage>
        <taxon>Eukaryota</taxon>
        <taxon>Viridiplantae</taxon>
        <taxon>Streptophyta</taxon>
        <taxon>Embryophyta</taxon>
        <taxon>Bryophyta</taxon>
        <taxon>Bryophytina</taxon>
        <taxon>Bryopsida</taxon>
        <taxon>Funariidae</taxon>
        <taxon>Funariales</taxon>
        <taxon>Funariaceae</taxon>
        <taxon>Physcomitrium</taxon>
    </lineage>
</organism>
<accession>A0A2K1KA91</accession>